<organism evidence="1 2">
    <name type="scientific">Funneliformis mosseae</name>
    <name type="common">Endomycorrhizal fungus</name>
    <name type="synonym">Glomus mosseae</name>
    <dbReference type="NCBI Taxonomy" id="27381"/>
    <lineage>
        <taxon>Eukaryota</taxon>
        <taxon>Fungi</taxon>
        <taxon>Fungi incertae sedis</taxon>
        <taxon>Mucoromycota</taxon>
        <taxon>Glomeromycotina</taxon>
        <taxon>Glomeromycetes</taxon>
        <taxon>Glomerales</taxon>
        <taxon>Glomeraceae</taxon>
        <taxon>Funneliformis</taxon>
    </lineage>
</organism>
<sequence>SYHNSNRKIKLELLKIIQYNSLLKHFSSHIQEHSHLSNCLSLIIPKKATSSLAIQDEFNERDYQEFLFMSKNIKESTRAGSESFPDAFLNLKKVNINFMEKVIILLAEYYHNVYDKDFVLLSEIHLSDTILILLKVHVYGQLQLDAEIFRSMYSKGHTKSVKILV</sequence>
<gene>
    <name evidence="1" type="ORF">FMOSSE_LOCUS15009</name>
</gene>
<dbReference type="EMBL" id="CAJVPP010013527">
    <property type="protein sequence ID" value="CAG8721243.1"/>
    <property type="molecule type" value="Genomic_DNA"/>
</dbReference>
<evidence type="ECO:0000313" key="2">
    <source>
        <dbReference type="Proteomes" id="UP000789375"/>
    </source>
</evidence>
<reference evidence="1" key="1">
    <citation type="submission" date="2021-06" db="EMBL/GenBank/DDBJ databases">
        <authorList>
            <person name="Kallberg Y."/>
            <person name="Tangrot J."/>
            <person name="Rosling A."/>
        </authorList>
    </citation>
    <scope>NUCLEOTIDE SEQUENCE</scope>
    <source>
        <strain evidence="1">87-6 pot B 2015</strain>
    </source>
</reference>
<proteinExistence type="predicted"/>
<comment type="caution">
    <text evidence="1">The sequence shown here is derived from an EMBL/GenBank/DDBJ whole genome shotgun (WGS) entry which is preliminary data.</text>
</comment>
<evidence type="ECO:0000313" key="1">
    <source>
        <dbReference type="EMBL" id="CAG8721243.1"/>
    </source>
</evidence>
<keyword evidence="2" id="KW-1185">Reference proteome</keyword>
<dbReference type="AlphaFoldDB" id="A0A9N9I5F1"/>
<protein>
    <submittedName>
        <fullName evidence="1">3403_t:CDS:1</fullName>
    </submittedName>
</protein>
<name>A0A9N9I5F1_FUNMO</name>
<feature type="non-terminal residue" evidence="1">
    <location>
        <position position="1"/>
    </location>
</feature>
<dbReference type="Proteomes" id="UP000789375">
    <property type="component" value="Unassembled WGS sequence"/>
</dbReference>
<accession>A0A9N9I5F1</accession>